<comment type="catalytic activity">
    <reaction evidence="10">
        <text>nitric oxide + Fe(III)-[cytochrome c] + H2O = Fe(II)-[cytochrome c] + nitrite + 2 H(+)</text>
        <dbReference type="Rhea" id="RHEA:15233"/>
        <dbReference type="Rhea" id="RHEA-COMP:10350"/>
        <dbReference type="Rhea" id="RHEA-COMP:14399"/>
        <dbReference type="ChEBI" id="CHEBI:15377"/>
        <dbReference type="ChEBI" id="CHEBI:15378"/>
        <dbReference type="ChEBI" id="CHEBI:16301"/>
        <dbReference type="ChEBI" id="CHEBI:16480"/>
        <dbReference type="ChEBI" id="CHEBI:29033"/>
        <dbReference type="ChEBI" id="CHEBI:29034"/>
        <dbReference type="EC" id="1.7.2.1"/>
    </reaction>
</comment>
<comment type="similarity">
    <text evidence="2">Belongs to the multicopper oxidase family.</text>
</comment>
<dbReference type="CDD" id="cd04208">
    <property type="entry name" value="CuRO_2_CuNIR"/>
    <property type="match status" value="1"/>
</dbReference>
<evidence type="ECO:0000256" key="11">
    <source>
        <dbReference type="PIRSR" id="PIRSR601287-1"/>
    </source>
</evidence>
<keyword evidence="12" id="KW-1133">Transmembrane helix</keyword>
<feature type="binding site" description="type 1 copper site" evidence="11">
    <location>
        <position position="246"/>
    </location>
    <ligand>
        <name>Cu cation</name>
        <dbReference type="ChEBI" id="CHEBI:23378"/>
        <label>1</label>
    </ligand>
</feature>
<comment type="cofactor">
    <cofactor evidence="1 11">
        <name>Cu(+)</name>
        <dbReference type="ChEBI" id="CHEBI:49552"/>
    </cofactor>
</comment>
<keyword evidence="12" id="KW-0812">Transmembrane</keyword>
<dbReference type="CDD" id="cd11020">
    <property type="entry name" value="CuRO_1_CuNIR"/>
    <property type="match status" value="1"/>
</dbReference>
<feature type="binding site" description="type 1 copper site" evidence="11">
    <location>
        <position position="202"/>
    </location>
    <ligand>
        <name>Cu cation</name>
        <dbReference type="ChEBI" id="CHEBI:23378"/>
        <label>1</label>
    </ligand>
</feature>
<dbReference type="InterPro" id="IPR011707">
    <property type="entry name" value="Cu-oxidase-like_N"/>
</dbReference>
<dbReference type="InterPro" id="IPR045087">
    <property type="entry name" value="Cu-oxidase_fam"/>
</dbReference>
<gene>
    <name evidence="14" type="ORF">GAYE_SCF13G3438</name>
</gene>
<keyword evidence="6 11" id="KW-0479">Metal-binding</keyword>
<reference evidence="14 15" key="1">
    <citation type="submission" date="2022-07" db="EMBL/GenBank/DDBJ databases">
        <title>Genome-wide signatures of adaptation to extreme environments.</title>
        <authorList>
            <person name="Cho C.H."/>
            <person name="Yoon H.S."/>
        </authorList>
    </citation>
    <scope>NUCLEOTIDE SEQUENCE [LARGE SCALE GENOMIC DNA]</scope>
    <source>
        <strain evidence="14 15">108.79 E11</strain>
    </source>
</reference>
<feature type="binding site" description="type 1 copper site" evidence="11">
    <location>
        <position position="238"/>
    </location>
    <ligand>
        <name>Cu cation</name>
        <dbReference type="ChEBI" id="CHEBI:23378"/>
        <label>1</label>
    </ligand>
</feature>
<evidence type="ECO:0000256" key="5">
    <source>
        <dbReference type="ARBA" id="ARBA00017290"/>
    </source>
</evidence>
<evidence type="ECO:0000313" key="15">
    <source>
        <dbReference type="Proteomes" id="UP001300502"/>
    </source>
</evidence>
<sequence length="437" mass="48670">MFRLVKPSNVKASYSLLVKETRGWILPEKRYSIPNKKLLTTFRGPKEEKKDKKWVWLASGVAVAVTTGSLFYFKNKSDLSFQWSKTKLMAAACEEELATSAARSSLHEEQIRKEHEYPEEKAVLTKAPFVPPPITRKYPVKLLVDLKVVVKELPIDDSYTYEYWTFQESVPGPMIRARVGDIMQVRLENGDESGMMHNLDFHAVLGPGGGAPLLNCASKETKTAQFRLTYPGLFIYHCAVDPVSVHISNGMFGLLLVEPEEGLEPVDVEYYVMQAEVYTEDEPISRDSRCLPQSIDKLMNEQPNYVVFNGRVGSHLENNPFKAKVGDRVRFHVGNAGPALVSSFHIIGTIFDKVWKDGSILSPPQLGLQTVMIPSGSSAMVELDVPVPGNFTLVDHSITRIEKGCVAFLSVDGEAKDPYLYCSESGPSPCPGCKIHP</sequence>
<dbReference type="GO" id="GO:0050421">
    <property type="term" value="F:nitrite reductase (NO-forming) activity"/>
    <property type="evidence" value="ECO:0007669"/>
    <property type="project" value="UniProtKB-EC"/>
</dbReference>
<comment type="cofactor">
    <cofactor evidence="11">
        <name>Cu(2+)</name>
        <dbReference type="ChEBI" id="CHEBI:29036"/>
    </cofactor>
</comment>
<keyword evidence="8" id="KW-0560">Oxidoreductase</keyword>
<comment type="caution">
    <text evidence="14">The sequence shown here is derived from an EMBL/GenBank/DDBJ whole genome shotgun (WGS) entry which is preliminary data.</text>
</comment>
<evidence type="ECO:0000313" key="14">
    <source>
        <dbReference type="EMBL" id="KAK4525530.1"/>
    </source>
</evidence>
<protein>
    <recommendedName>
        <fullName evidence="5">Copper-containing nitrite reductase</fullName>
        <ecNumber evidence="4">1.7.2.1</ecNumber>
    </recommendedName>
</protein>
<keyword evidence="15" id="KW-1185">Reference proteome</keyword>
<evidence type="ECO:0000256" key="9">
    <source>
        <dbReference type="ARBA" id="ARBA00023008"/>
    </source>
</evidence>
<keyword evidence="9 11" id="KW-0186">Copper</keyword>
<accession>A0AAV9IDS2</accession>
<evidence type="ECO:0000256" key="2">
    <source>
        <dbReference type="ARBA" id="ARBA00010609"/>
    </source>
</evidence>
<dbReference type="NCBIfam" id="TIGR02376">
    <property type="entry name" value="Cu_nitrite_red"/>
    <property type="match status" value="1"/>
</dbReference>
<evidence type="ECO:0000256" key="7">
    <source>
        <dbReference type="ARBA" id="ARBA00022737"/>
    </source>
</evidence>
<proteinExistence type="inferred from homology"/>
<evidence type="ECO:0000256" key="3">
    <source>
        <dbReference type="ARBA" id="ARBA00011233"/>
    </source>
</evidence>
<feature type="binding site" description="type 1 copper site" evidence="11">
    <location>
        <position position="251"/>
    </location>
    <ligand>
        <name>Cu cation</name>
        <dbReference type="ChEBI" id="CHEBI:23378"/>
        <label>1</label>
    </ligand>
</feature>
<keyword evidence="12" id="KW-0472">Membrane</keyword>
<name>A0AAV9IDS2_9RHOD</name>
<dbReference type="EC" id="1.7.2.1" evidence="4"/>
<comment type="subunit">
    <text evidence="3">Homotrimer.</text>
</comment>
<evidence type="ECO:0000256" key="8">
    <source>
        <dbReference type="ARBA" id="ARBA00023002"/>
    </source>
</evidence>
<organism evidence="14 15">
    <name type="scientific">Galdieria yellowstonensis</name>
    <dbReference type="NCBI Taxonomy" id="3028027"/>
    <lineage>
        <taxon>Eukaryota</taxon>
        <taxon>Rhodophyta</taxon>
        <taxon>Bangiophyceae</taxon>
        <taxon>Galdieriales</taxon>
        <taxon>Galdieriaceae</taxon>
        <taxon>Galdieria</taxon>
    </lineage>
</organism>
<evidence type="ECO:0000256" key="1">
    <source>
        <dbReference type="ARBA" id="ARBA00001960"/>
    </source>
</evidence>
<dbReference type="InterPro" id="IPR008972">
    <property type="entry name" value="Cupredoxin"/>
</dbReference>
<dbReference type="PRINTS" id="PR00695">
    <property type="entry name" value="CUNO2RDTASE"/>
</dbReference>
<feature type="domain" description="Plastocyanin-like" evidence="13">
    <location>
        <begin position="153"/>
        <end position="261"/>
    </location>
</feature>
<dbReference type="Pfam" id="PF07732">
    <property type="entry name" value="Cu-oxidase_3"/>
    <property type="match status" value="1"/>
</dbReference>
<evidence type="ECO:0000256" key="12">
    <source>
        <dbReference type="SAM" id="Phobius"/>
    </source>
</evidence>
<feature type="transmembrane region" description="Helical" evidence="12">
    <location>
        <begin position="54"/>
        <end position="73"/>
    </location>
</feature>
<dbReference type="GO" id="GO:0005507">
    <property type="term" value="F:copper ion binding"/>
    <property type="evidence" value="ECO:0007669"/>
    <property type="project" value="InterPro"/>
</dbReference>
<evidence type="ECO:0000256" key="4">
    <source>
        <dbReference type="ARBA" id="ARBA00011882"/>
    </source>
</evidence>
<feature type="binding site" description="type 1 copper site" evidence="11">
    <location>
        <position position="396"/>
    </location>
    <ligand>
        <name>Cu cation</name>
        <dbReference type="ChEBI" id="CHEBI:23378"/>
        <label>1</label>
    </ligand>
</feature>
<evidence type="ECO:0000259" key="13">
    <source>
        <dbReference type="Pfam" id="PF07732"/>
    </source>
</evidence>
<dbReference type="SUPFAM" id="SSF49503">
    <property type="entry name" value="Cupredoxins"/>
    <property type="match status" value="2"/>
</dbReference>
<dbReference type="PANTHER" id="PTHR11709:SF394">
    <property type="entry name" value="FI03373P-RELATED"/>
    <property type="match status" value="1"/>
</dbReference>
<evidence type="ECO:0000256" key="6">
    <source>
        <dbReference type="ARBA" id="ARBA00022723"/>
    </source>
</evidence>
<feature type="binding site" description="type 1 copper site" evidence="11">
    <location>
        <position position="197"/>
    </location>
    <ligand>
        <name>Cu cation</name>
        <dbReference type="ChEBI" id="CHEBI:23378"/>
        <label>1</label>
    </ligand>
</feature>
<evidence type="ECO:0000256" key="10">
    <source>
        <dbReference type="ARBA" id="ARBA00049340"/>
    </source>
</evidence>
<feature type="binding site" description="type 1 copper site" evidence="11">
    <location>
        <position position="237"/>
    </location>
    <ligand>
        <name>Cu cation</name>
        <dbReference type="ChEBI" id="CHEBI:23378"/>
        <label>1</label>
    </ligand>
</feature>
<dbReference type="PANTHER" id="PTHR11709">
    <property type="entry name" value="MULTI-COPPER OXIDASE"/>
    <property type="match status" value="1"/>
</dbReference>
<dbReference type="Proteomes" id="UP001300502">
    <property type="component" value="Unassembled WGS sequence"/>
</dbReference>
<keyword evidence="7" id="KW-0677">Repeat</keyword>
<dbReference type="AlphaFoldDB" id="A0AAV9IDS2"/>
<dbReference type="Gene3D" id="2.60.40.420">
    <property type="entry name" value="Cupredoxins - blue copper proteins"/>
    <property type="match status" value="2"/>
</dbReference>
<dbReference type="EMBL" id="JANCYU010000031">
    <property type="protein sequence ID" value="KAK4525530.1"/>
    <property type="molecule type" value="Genomic_DNA"/>
</dbReference>
<dbReference type="FunFam" id="2.60.40.420:FF:000093">
    <property type="entry name" value="Copper-containing nitrite reductase"/>
    <property type="match status" value="1"/>
</dbReference>
<dbReference type="InterPro" id="IPR001287">
    <property type="entry name" value="NO2-reductase_Cu"/>
</dbReference>